<keyword evidence="6 10" id="KW-1133">Transmembrane helix</keyword>
<evidence type="ECO:0000256" key="5">
    <source>
        <dbReference type="ARBA" id="ARBA00022984"/>
    </source>
</evidence>
<comment type="subcellular location">
    <subcellularLocation>
        <location evidence="1 10">Cell membrane</location>
        <topology evidence="1 10">Multi-pass membrane protein</topology>
    </subcellularLocation>
</comment>
<comment type="similarity">
    <text evidence="9 10 11">Belongs to the MurJ/MviN family.</text>
</comment>
<evidence type="ECO:0000256" key="11">
    <source>
        <dbReference type="PIRNR" id="PIRNR002869"/>
    </source>
</evidence>
<dbReference type="AlphaFoldDB" id="A0A4P8L3R1"/>
<evidence type="ECO:0000256" key="10">
    <source>
        <dbReference type="HAMAP-Rule" id="MF_02078"/>
    </source>
</evidence>
<dbReference type="KEGG" id="dax:FDQ92_09735"/>
<keyword evidence="10 11" id="KW-0813">Transport</keyword>
<feature type="transmembrane region" description="Helical" evidence="10">
    <location>
        <begin position="131"/>
        <end position="154"/>
    </location>
</feature>
<dbReference type="UniPathway" id="UPA00219"/>
<keyword evidence="4 10" id="KW-0133">Cell shape</keyword>
<dbReference type="PANTHER" id="PTHR47019:SF1">
    <property type="entry name" value="LIPID II FLIPPASE MURJ"/>
    <property type="match status" value="1"/>
</dbReference>
<dbReference type="CDD" id="cd13123">
    <property type="entry name" value="MATE_MurJ_like"/>
    <property type="match status" value="1"/>
</dbReference>
<feature type="transmembrane region" description="Helical" evidence="10">
    <location>
        <begin position="87"/>
        <end position="111"/>
    </location>
</feature>
<feature type="transmembrane region" description="Helical" evidence="10">
    <location>
        <begin position="406"/>
        <end position="430"/>
    </location>
</feature>
<comment type="function">
    <text evidence="8 10 11">Involved in peptidoglycan biosynthesis. Transports lipid-linked peptidoglycan precursors from the inner to the outer leaflet of the cytoplasmic membrane.</text>
</comment>
<comment type="pathway">
    <text evidence="10">Cell wall biogenesis; peptidoglycan biosynthesis.</text>
</comment>
<gene>
    <name evidence="10 12" type="primary">murJ</name>
    <name evidence="12" type="ORF">FDQ92_09735</name>
</gene>
<dbReference type="Proteomes" id="UP000298602">
    <property type="component" value="Chromosome"/>
</dbReference>
<dbReference type="OrthoDB" id="9804143at2"/>
<dbReference type="InterPro" id="IPR004268">
    <property type="entry name" value="MurJ"/>
</dbReference>
<dbReference type="GO" id="GO:0034204">
    <property type="term" value="P:lipid translocation"/>
    <property type="evidence" value="ECO:0007669"/>
    <property type="project" value="TreeGrafter"/>
</dbReference>
<feature type="transmembrane region" description="Helical" evidence="10">
    <location>
        <begin position="193"/>
        <end position="210"/>
    </location>
</feature>
<feature type="transmembrane region" description="Helical" evidence="10">
    <location>
        <begin position="382"/>
        <end position="400"/>
    </location>
</feature>
<reference evidence="12 13" key="1">
    <citation type="submission" date="2019-05" db="EMBL/GenBank/DDBJ databases">
        <title>The Complete Genome Sequence of the n-alkane-degrading Desulfoglaeba alkanexedens ALDC reveals multiple alkylsuccinate synthase gene clusters.</title>
        <authorList>
            <person name="Callaghan A.V."/>
            <person name="Davidova I.A."/>
            <person name="Duncan K.E."/>
            <person name="Morris B."/>
            <person name="McInerney M.J."/>
        </authorList>
    </citation>
    <scope>NUCLEOTIDE SEQUENCE [LARGE SCALE GENOMIC DNA]</scope>
    <source>
        <strain evidence="12 13">ALDC</strain>
    </source>
</reference>
<feature type="transmembrane region" description="Helical" evidence="10">
    <location>
        <begin position="161"/>
        <end position="181"/>
    </location>
</feature>
<dbReference type="PRINTS" id="PR01806">
    <property type="entry name" value="VIRFACTRMVIN"/>
</dbReference>
<dbReference type="PANTHER" id="PTHR47019">
    <property type="entry name" value="LIPID II FLIPPASE MURJ"/>
    <property type="match status" value="1"/>
</dbReference>
<dbReference type="GO" id="GO:0005886">
    <property type="term" value="C:plasma membrane"/>
    <property type="evidence" value="ECO:0007669"/>
    <property type="project" value="UniProtKB-SubCell"/>
</dbReference>
<evidence type="ECO:0000256" key="6">
    <source>
        <dbReference type="ARBA" id="ARBA00022989"/>
    </source>
</evidence>
<dbReference type="Pfam" id="PF03023">
    <property type="entry name" value="MurJ"/>
    <property type="match status" value="1"/>
</dbReference>
<keyword evidence="7 10" id="KW-0472">Membrane</keyword>
<dbReference type="PIRSF" id="PIRSF002869">
    <property type="entry name" value="MviN"/>
    <property type="match status" value="1"/>
</dbReference>
<feature type="transmembrane region" description="Helical" evidence="10">
    <location>
        <begin position="304"/>
        <end position="328"/>
    </location>
</feature>
<evidence type="ECO:0000256" key="1">
    <source>
        <dbReference type="ARBA" id="ARBA00004651"/>
    </source>
</evidence>
<keyword evidence="3 10" id="KW-0812">Transmembrane</keyword>
<evidence type="ECO:0000256" key="3">
    <source>
        <dbReference type="ARBA" id="ARBA00022692"/>
    </source>
</evidence>
<evidence type="ECO:0000256" key="4">
    <source>
        <dbReference type="ARBA" id="ARBA00022960"/>
    </source>
</evidence>
<dbReference type="HAMAP" id="MF_02078">
    <property type="entry name" value="MurJ_MviN"/>
    <property type="match status" value="1"/>
</dbReference>
<dbReference type="GO" id="GO:0015648">
    <property type="term" value="F:lipid-linked peptidoglycan transporter activity"/>
    <property type="evidence" value="ECO:0007669"/>
    <property type="project" value="UniProtKB-UniRule"/>
</dbReference>
<evidence type="ECO:0000256" key="7">
    <source>
        <dbReference type="ARBA" id="ARBA00023136"/>
    </source>
</evidence>
<feature type="transmembrane region" description="Helical" evidence="10">
    <location>
        <begin position="442"/>
        <end position="464"/>
    </location>
</feature>
<sequence>MSLWNRRQRMGSAALLMGGSVLLSRFMGLARDKVISYYFGATRESDIYFAAFVIPDFINYLLAGAYFSITLIPILAERFREDEKDGWRFFSAAVTWVGLAVSILTVAAFILAPELARLAAPGLDAEGHARLARFLRIIVPAQAAFLTGACFTAILYLRKQFFIPAVSPLVYNLVIISAGIWMRRRGMEGFCWGVLWGAFLGNFLLPVLAVRQGAGMTFIPRFRHPQLKRFFLLALPLMLGQSIVVLDEQLIRIFGSLAGTGAVSWLNYARRIMLVPVGVVAQAAGVASYPFLAELFARKDTVGFFNTLNTALRNTLVVLVPLTVWMMIVARPTVTLIFQQGSFTAHDAARTAAVLQIFLAVVFCWGFQQILGRGFYAMQDTVTPVVVGTLATLAAVPFYFFGSRWFHAHGVAVASAVSLGLYTLALALWWRHRFGSAVFKGLGTMLIKILAVSAAASLPALLPIRIASSLQDAHPYAASFGAIAGSGLLFGMAFLAAGRRFLPEMVAPLWERFVKRR</sequence>
<keyword evidence="13" id="KW-1185">Reference proteome</keyword>
<organism evidence="12 13">
    <name type="scientific">Desulfoglaeba alkanexedens ALDC</name>
    <dbReference type="NCBI Taxonomy" id="980445"/>
    <lineage>
        <taxon>Bacteria</taxon>
        <taxon>Pseudomonadati</taxon>
        <taxon>Thermodesulfobacteriota</taxon>
        <taxon>Syntrophobacteria</taxon>
        <taxon>Syntrophobacterales</taxon>
        <taxon>Syntrophobacteraceae</taxon>
        <taxon>Desulfoglaeba</taxon>
    </lineage>
</organism>
<dbReference type="InterPro" id="IPR051050">
    <property type="entry name" value="Lipid_II_flippase_MurJ/MviN"/>
</dbReference>
<keyword evidence="5 10" id="KW-0573">Peptidoglycan synthesis</keyword>
<feature type="transmembrane region" description="Helical" evidence="10">
    <location>
        <begin position="230"/>
        <end position="251"/>
    </location>
</feature>
<dbReference type="EMBL" id="CP040098">
    <property type="protein sequence ID" value="QCQ22414.1"/>
    <property type="molecule type" value="Genomic_DNA"/>
</dbReference>
<dbReference type="GO" id="GO:0071555">
    <property type="term" value="P:cell wall organization"/>
    <property type="evidence" value="ECO:0007669"/>
    <property type="project" value="UniProtKB-UniRule"/>
</dbReference>
<evidence type="ECO:0000256" key="2">
    <source>
        <dbReference type="ARBA" id="ARBA00022475"/>
    </source>
</evidence>
<feature type="transmembrane region" description="Helical" evidence="10">
    <location>
        <begin position="348"/>
        <end position="370"/>
    </location>
</feature>
<dbReference type="GO" id="GO:0008360">
    <property type="term" value="P:regulation of cell shape"/>
    <property type="evidence" value="ECO:0007669"/>
    <property type="project" value="UniProtKB-UniRule"/>
</dbReference>
<feature type="transmembrane region" description="Helical" evidence="10">
    <location>
        <begin position="271"/>
        <end position="292"/>
    </location>
</feature>
<proteinExistence type="inferred from homology"/>
<dbReference type="GO" id="GO:0009252">
    <property type="term" value="P:peptidoglycan biosynthetic process"/>
    <property type="evidence" value="ECO:0007669"/>
    <property type="project" value="UniProtKB-UniRule"/>
</dbReference>
<evidence type="ECO:0000313" key="12">
    <source>
        <dbReference type="EMBL" id="QCQ22414.1"/>
    </source>
</evidence>
<protein>
    <recommendedName>
        <fullName evidence="10">Probable lipid II flippase MurJ</fullName>
    </recommendedName>
</protein>
<keyword evidence="2 10" id="KW-1003">Cell membrane</keyword>
<feature type="transmembrane region" description="Helical" evidence="10">
    <location>
        <begin position="476"/>
        <end position="497"/>
    </location>
</feature>
<evidence type="ECO:0000256" key="8">
    <source>
        <dbReference type="ARBA" id="ARBA00060041"/>
    </source>
</evidence>
<feature type="transmembrane region" description="Helical" evidence="10">
    <location>
        <begin position="48"/>
        <end position="75"/>
    </location>
</feature>
<accession>A0A4P8L3R1</accession>
<name>A0A4P8L3R1_9BACT</name>
<reference evidence="12 13" key="2">
    <citation type="submission" date="2019-05" db="EMBL/GenBank/DDBJ databases">
        <authorList>
            <person name="Suflita J.M."/>
            <person name="Marks C.R."/>
        </authorList>
    </citation>
    <scope>NUCLEOTIDE SEQUENCE [LARGE SCALE GENOMIC DNA]</scope>
    <source>
        <strain evidence="12 13">ALDC</strain>
    </source>
</reference>
<keyword evidence="10 11" id="KW-0961">Cell wall biogenesis/degradation</keyword>
<evidence type="ECO:0000256" key="9">
    <source>
        <dbReference type="ARBA" id="ARBA00061532"/>
    </source>
</evidence>
<dbReference type="NCBIfam" id="TIGR01695">
    <property type="entry name" value="murJ_mviN"/>
    <property type="match status" value="1"/>
</dbReference>
<evidence type="ECO:0000313" key="13">
    <source>
        <dbReference type="Proteomes" id="UP000298602"/>
    </source>
</evidence>
<dbReference type="RefSeq" id="WP_137424573.1">
    <property type="nucleotide sequence ID" value="NZ_CP040098.1"/>
</dbReference>